<name>A0A1F6D1Q0_9BACT</name>
<protein>
    <submittedName>
        <fullName evidence="1">Uncharacterized protein</fullName>
    </submittedName>
</protein>
<sequence>MGRRIQLGALPPLPPEEEAGYQKGLATEDIFFEAAGRINRGHQKPLYLTWIDRASPIQDYFGGIDAVAHTDAGRLYIQIKSSEGESQKFLRKLRQGMYGNRPFLIITIHEGVDVEDVIDALLDGLDRLYRMVSQ</sequence>
<dbReference type="AlphaFoldDB" id="A0A1F6D1Q0"/>
<reference evidence="1 2" key="1">
    <citation type="journal article" date="2016" name="Nat. Commun.">
        <title>Thousands of microbial genomes shed light on interconnected biogeochemical processes in an aquifer system.</title>
        <authorList>
            <person name="Anantharaman K."/>
            <person name="Brown C.T."/>
            <person name="Hug L.A."/>
            <person name="Sharon I."/>
            <person name="Castelle C.J."/>
            <person name="Probst A.J."/>
            <person name="Thomas B.C."/>
            <person name="Singh A."/>
            <person name="Wilkins M.J."/>
            <person name="Karaoz U."/>
            <person name="Brodie E.L."/>
            <person name="Williams K.H."/>
            <person name="Hubbard S.S."/>
            <person name="Banfield J.F."/>
        </authorList>
    </citation>
    <scope>NUCLEOTIDE SEQUENCE [LARGE SCALE GENOMIC DNA]</scope>
</reference>
<evidence type="ECO:0000313" key="2">
    <source>
        <dbReference type="Proteomes" id="UP000177659"/>
    </source>
</evidence>
<dbReference type="Proteomes" id="UP000177659">
    <property type="component" value="Unassembled WGS sequence"/>
</dbReference>
<comment type="caution">
    <text evidence="1">The sequence shown here is derived from an EMBL/GenBank/DDBJ whole genome shotgun (WGS) entry which is preliminary data.</text>
</comment>
<organism evidence="1 2">
    <name type="scientific">Candidatus Kaiserbacteria bacterium RIFCSPHIGHO2_02_FULL_49_11</name>
    <dbReference type="NCBI Taxonomy" id="1798489"/>
    <lineage>
        <taxon>Bacteria</taxon>
        <taxon>Candidatus Kaiseribacteriota</taxon>
    </lineage>
</organism>
<evidence type="ECO:0000313" key="1">
    <source>
        <dbReference type="EMBL" id="OGG55356.1"/>
    </source>
</evidence>
<gene>
    <name evidence="1" type="ORF">A3D62_02285</name>
</gene>
<dbReference type="EMBL" id="MFLC01000004">
    <property type="protein sequence ID" value="OGG55356.1"/>
    <property type="molecule type" value="Genomic_DNA"/>
</dbReference>
<proteinExistence type="predicted"/>
<accession>A0A1F6D1Q0</accession>